<accession>A0A914UJB7</accession>
<dbReference type="GO" id="GO:0036064">
    <property type="term" value="C:ciliary basal body"/>
    <property type="evidence" value="ECO:0007669"/>
    <property type="project" value="TreeGrafter"/>
</dbReference>
<evidence type="ECO:0000256" key="1">
    <source>
        <dbReference type="ARBA" id="ARBA00008738"/>
    </source>
</evidence>
<feature type="compositionally biased region" description="Polar residues" evidence="2">
    <location>
        <begin position="130"/>
        <end position="144"/>
    </location>
</feature>
<keyword evidence="3" id="KW-1185">Reference proteome</keyword>
<comment type="similarity">
    <text evidence="1">Belongs to the FAM154 family.</text>
</comment>
<feature type="compositionally biased region" description="Basic and acidic residues" evidence="2">
    <location>
        <begin position="10"/>
        <end position="27"/>
    </location>
</feature>
<proteinExistence type="inferred from homology"/>
<dbReference type="GO" id="GO:0005814">
    <property type="term" value="C:centriole"/>
    <property type="evidence" value="ECO:0007669"/>
    <property type="project" value="TreeGrafter"/>
</dbReference>
<feature type="region of interest" description="Disordered" evidence="2">
    <location>
        <begin position="1"/>
        <end position="87"/>
    </location>
</feature>
<name>A0A914UJB7_9BILA</name>
<feature type="compositionally biased region" description="Basic and acidic residues" evidence="2">
    <location>
        <begin position="48"/>
        <end position="60"/>
    </location>
</feature>
<feature type="region of interest" description="Disordered" evidence="2">
    <location>
        <begin position="112"/>
        <end position="152"/>
    </location>
</feature>
<dbReference type="PANTHER" id="PTHR31516">
    <property type="entry name" value="STABILIZER OF AXONEMAL MICROTUBULES 2"/>
    <property type="match status" value="1"/>
</dbReference>
<evidence type="ECO:0000256" key="2">
    <source>
        <dbReference type="SAM" id="MobiDB-lite"/>
    </source>
</evidence>
<protein>
    <submittedName>
        <fullName evidence="4">Uncharacterized protein</fullName>
    </submittedName>
</protein>
<reference evidence="4" key="1">
    <citation type="submission" date="2022-11" db="UniProtKB">
        <authorList>
            <consortium name="WormBaseParasite"/>
        </authorList>
    </citation>
    <scope>IDENTIFICATION</scope>
</reference>
<evidence type="ECO:0000313" key="4">
    <source>
        <dbReference type="WBParaSite" id="PSAMB.scaffold10361size4131.g33273.t1"/>
    </source>
</evidence>
<dbReference type="WBParaSite" id="PSAMB.scaffold10361size4131.g33273.t1">
    <property type="protein sequence ID" value="PSAMB.scaffold10361size4131.g33273.t1"/>
    <property type="gene ID" value="PSAMB.scaffold10361size4131.g33273"/>
</dbReference>
<dbReference type="InterPro" id="IPR033336">
    <property type="entry name" value="SAXO1/2"/>
</dbReference>
<dbReference type="GO" id="GO:0036126">
    <property type="term" value="C:sperm flagellum"/>
    <property type="evidence" value="ECO:0007669"/>
    <property type="project" value="TreeGrafter"/>
</dbReference>
<organism evidence="3 4">
    <name type="scientific">Plectus sambesii</name>
    <dbReference type="NCBI Taxonomy" id="2011161"/>
    <lineage>
        <taxon>Eukaryota</taxon>
        <taxon>Metazoa</taxon>
        <taxon>Ecdysozoa</taxon>
        <taxon>Nematoda</taxon>
        <taxon>Chromadorea</taxon>
        <taxon>Plectida</taxon>
        <taxon>Plectina</taxon>
        <taxon>Plectoidea</taxon>
        <taxon>Plectidae</taxon>
        <taxon>Plectus</taxon>
    </lineage>
</organism>
<feature type="compositionally biased region" description="Polar residues" evidence="2">
    <location>
        <begin position="28"/>
        <end position="47"/>
    </location>
</feature>
<dbReference type="PANTHER" id="PTHR31516:SF17">
    <property type="entry name" value="STABILIZER OF AXONEMAL MICROTUBULES 2"/>
    <property type="match status" value="1"/>
</dbReference>
<dbReference type="AlphaFoldDB" id="A0A914UJB7"/>
<dbReference type="GO" id="GO:0008017">
    <property type="term" value="F:microtubule binding"/>
    <property type="evidence" value="ECO:0007669"/>
    <property type="project" value="InterPro"/>
</dbReference>
<evidence type="ECO:0000313" key="3">
    <source>
        <dbReference type="Proteomes" id="UP000887566"/>
    </source>
</evidence>
<dbReference type="Proteomes" id="UP000887566">
    <property type="component" value="Unplaced"/>
</dbReference>
<sequence length="152" mass="16646">IGPQGEFTDETTHRRDFGPKQAERSENFKPTATVGQSGAFDGSTTHINDYRPWKGERTESFKPASRALQSGEFDGTTTSKQDYTKKSVEPCPVELLLRNGEFNGYQKMEQANGHHWYSKQQTGNAGGPSTGHQTRTSASTSVGDHSQLPPVG</sequence>
<dbReference type="GO" id="GO:0005879">
    <property type="term" value="C:axonemal microtubule"/>
    <property type="evidence" value="ECO:0007669"/>
    <property type="project" value="TreeGrafter"/>
</dbReference>